<protein>
    <submittedName>
        <fullName evidence="1">Uncharacterized protein</fullName>
    </submittedName>
</protein>
<evidence type="ECO:0000313" key="1">
    <source>
        <dbReference type="EMBL" id="GBN60903.1"/>
    </source>
</evidence>
<keyword evidence="2" id="KW-1185">Reference proteome</keyword>
<dbReference type="EMBL" id="BGPR01013487">
    <property type="protein sequence ID" value="GBN60903.1"/>
    <property type="molecule type" value="Genomic_DNA"/>
</dbReference>
<dbReference type="AlphaFoldDB" id="A0A4Y2QCX2"/>
<sequence>MSMGSGQVNVEAILTTIPDDFVAGITIPNALLDAIPCAEGAIVLEPRLTFRGSVNGKSSENRIEACFARIAASLICKEVALFCHIELATEVRFKFDSDQILPPNKSKIKLAANLRAIWENTPVC</sequence>
<dbReference type="Proteomes" id="UP000499080">
    <property type="component" value="Unassembled WGS sequence"/>
</dbReference>
<accession>A0A4Y2QCX2</accession>
<reference evidence="1 2" key="1">
    <citation type="journal article" date="2019" name="Sci. Rep.">
        <title>Orb-weaving spider Araneus ventricosus genome elucidates the spidroin gene catalogue.</title>
        <authorList>
            <person name="Kono N."/>
            <person name="Nakamura H."/>
            <person name="Ohtoshi R."/>
            <person name="Moran D.A.P."/>
            <person name="Shinohara A."/>
            <person name="Yoshida Y."/>
            <person name="Fujiwara M."/>
            <person name="Mori M."/>
            <person name="Tomita M."/>
            <person name="Arakawa K."/>
        </authorList>
    </citation>
    <scope>NUCLEOTIDE SEQUENCE [LARGE SCALE GENOMIC DNA]</scope>
</reference>
<organism evidence="1 2">
    <name type="scientific">Araneus ventricosus</name>
    <name type="common">Orbweaver spider</name>
    <name type="synonym">Epeira ventricosa</name>
    <dbReference type="NCBI Taxonomy" id="182803"/>
    <lineage>
        <taxon>Eukaryota</taxon>
        <taxon>Metazoa</taxon>
        <taxon>Ecdysozoa</taxon>
        <taxon>Arthropoda</taxon>
        <taxon>Chelicerata</taxon>
        <taxon>Arachnida</taxon>
        <taxon>Araneae</taxon>
        <taxon>Araneomorphae</taxon>
        <taxon>Entelegynae</taxon>
        <taxon>Araneoidea</taxon>
        <taxon>Araneidae</taxon>
        <taxon>Araneus</taxon>
    </lineage>
</organism>
<proteinExistence type="predicted"/>
<comment type="caution">
    <text evidence="1">The sequence shown here is derived from an EMBL/GenBank/DDBJ whole genome shotgun (WGS) entry which is preliminary data.</text>
</comment>
<name>A0A4Y2QCX2_ARAVE</name>
<evidence type="ECO:0000313" key="2">
    <source>
        <dbReference type="Proteomes" id="UP000499080"/>
    </source>
</evidence>
<gene>
    <name evidence="1" type="ORF">AVEN_247332_1</name>
</gene>